<dbReference type="RefSeq" id="WP_142047951.1">
    <property type="nucleotide sequence ID" value="NZ_VFPA01000001.1"/>
</dbReference>
<dbReference type="PANTHER" id="PTHR18964">
    <property type="entry name" value="ROK (REPRESSOR, ORF, KINASE) FAMILY"/>
    <property type="match status" value="1"/>
</dbReference>
<dbReference type="AlphaFoldDB" id="A0A543DX55"/>
<dbReference type="Gene3D" id="3.30.420.40">
    <property type="match status" value="2"/>
</dbReference>
<dbReference type="InterPro" id="IPR036390">
    <property type="entry name" value="WH_DNA-bd_sf"/>
</dbReference>
<evidence type="ECO:0000313" key="3">
    <source>
        <dbReference type="Proteomes" id="UP000315677"/>
    </source>
</evidence>
<comment type="similarity">
    <text evidence="1">Belongs to the ROK (NagC/XylR) family.</text>
</comment>
<dbReference type="InterPro" id="IPR000600">
    <property type="entry name" value="ROK"/>
</dbReference>
<keyword evidence="2" id="KW-0418">Kinase</keyword>
<dbReference type="InterPro" id="IPR036388">
    <property type="entry name" value="WH-like_DNA-bd_sf"/>
</dbReference>
<evidence type="ECO:0000313" key="2">
    <source>
        <dbReference type="EMBL" id="TQM13914.1"/>
    </source>
</evidence>
<reference evidence="2 3" key="1">
    <citation type="submission" date="2019-06" db="EMBL/GenBank/DDBJ databases">
        <title>Sequencing the genomes of 1000 actinobacteria strains.</title>
        <authorList>
            <person name="Klenk H.-P."/>
        </authorList>
    </citation>
    <scope>NUCLEOTIDE SEQUENCE [LARGE SCALE GENOMIC DNA]</scope>
    <source>
        <strain evidence="2 3">DSM 45301</strain>
    </source>
</reference>
<dbReference type="GO" id="GO:0016301">
    <property type="term" value="F:kinase activity"/>
    <property type="evidence" value="ECO:0007669"/>
    <property type="project" value="UniProtKB-KW"/>
</dbReference>
<dbReference type="Pfam" id="PF00480">
    <property type="entry name" value="ROK"/>
    <property type="match status" value="1"/>
</dbReference>
<dbReference type="SUPFAM" id="SSF53067">
    <property type="entry name" value="Actin-like ATPase domain"/>
    <property type="match status" value="1"/>
</dbReference>
<keyword evidence="2" id="KW-0808">Transferase</keyword>
<dbReference type="PANTHER" id="PTHR18964:SF149">
    <property type="entry name" value="BIFUNCTIONAL UDP-N-ACETYLGLUCOSAMINE 2-EPIMERASE_N-ACETYLMANNOSAMINE KINASE"/>
    <property type="match status" value="1"/>
</dbReference>
<keyword evidence="3" id="KW-1185">Reference proteome</keyword>
<protein>
    <submittedName>
        <fullName evidence="2">Putative NBD/HSP70 family sugar kinase</fullName>
    </submittedName>
</protein>
<dbReference type="OrthoDB" id="37575at2"/>
<name>A0A543DX55_9PSEU</name>
<dbReference type="SUPFAM" id="SSF46785">
    <property type="entry name" value="Winged helix' DNA-binding domain"/>
    <property type="match status" value="1"/>
</dbReference>
<dbReference type="Gene3D" id="1.10.10.10">
    <property type="entry name" value="Winged helix-like DNA-binding domain superfamily/Winged helix DNA-binding domain"/>
    <property type="match status" value="1"/>
</dbReference>
<comment type="caution">
    <text evidence="2">The sequence shown here is derived from an EMBL/GenBank/DDBJ whole genome shotgun (WGS) entry which is preliminary data.</text>
</comment>
<dbReference type="InterPro" id="IPR043129">
    <property type="entry name" value="ATPase_NBD"/>
</dbReference>
<proteinExistence type="inferred from homology"/>
<accession>A0A543DX55</accession>
<organism evidence="2 3">
    <name type="scientific">Pseudonocardia kunmingensis</name>
    <dbReference type="NCBI Taxonomy" id="630975"/>
    <lineage>
        <taxon>Bacteria</taxon>
        <taxon>Bacillati</taxon>
        <taxon>Actinomycetota</taxon>
        <taxon>Actinomycetes</taxon>
        <taxon>Pseudonocardiales</taxon>
        <taxon>Pseudonocardiaceae</taxon>
        <taxon>Pseudonocardia</taxon>
    </lineage>
</organism>
<gene>
    <name evidence="2" type="ORF">FB558_0669</name>
</gene>
<sequence>MEAIPTSSRWVREANARVVLEHVWDADAVTGSDLIAATGLSRATVHDVCEELIARGWVHEVANQREHGGYRKGRPARRYAFAPRAGVVVGVDAGQHRVSATVTDLRGDVRGRATRGTGGGRSRSTERQEIVSRTVLEALAAVPAPAPAVLAVTVGVPAPVAGASRTAFGGNEYWDRMNPALAEHLAGRHGWTVLVDNDANLAALAEGWRGHGRGVRSHVTLLAGERLGAGIVDDGRLLRGAHGGAGEMRYLGLVEGVGSAAGIAALARDGARAALAGPGGAGSVLGALDPAAVDAEAVFAAARDGDPLAAAVVGRVGQRMARVVATVASIVDTEQVVIAGGVADSCGPIVDIVTRELPLYFDDARPRVLASRLGGEIVALGAVKAALDHVRRHALEIALPVRG</sequence>
<dbReference type="EMBL" id="VFPA01000001">
    <property type="protein sequence ID" value="TQM13914.1"/>
    <property type="molecule type" value="Genomic_DNA"/>
</dbReference>
<dbReference type="Proteomes" id="UP000315677">
    <property type="component" value="Unassembled WGS sequence"/>
</dbReference>
<evidence type="ECO:0000256" key="1">
    <source>
        <dbReference type="ARBA" id="ARBA00006479"/>
    </source>
</evidence>